<reference evidence="1 2" key="1">
    <citation type="journal article" date="2018" name="BMC Genomics">
        <title>Comparative genome analyses reveal sequence features reflecting distinct modes of host-adaptation between dicot and monocot powdery mildew.</title>
        <authorList>
            <person name="Wu Y."/>
            <person name="Ma X."/>
            <person name="Pan Z."/>
            <person name="Kale S.D."/>
            <person name="Song Y."/>
            <person name="King H."/>
            <person name="Zhang Q."/>
            <person name="Presley C."/>
            <person name="Deng X."/>
            <person name="Wei C.I."/>
            <person name="Xiao S."/>
        </authorList>
    </citation>
    <scope>NUCLEOTIDE SEQUENCE [LARGE SCALE GENOMIC DNA]</scope>
    <source>
        <strain evidence="1">UMSG2</strain>
    </source>
</reference>
<keyword evidence="2" id="KW-1185">Reference proteome</keyword>
<dbReference type="OrthoDB" id="10418387at2759"/>
<gene>
    <name evidence="1" type="ORF">OnM2_101039</name>
</gene>
<proteinExistence type="predicted"/>
<protein>
    <submittedName>
        <fullName evidence="1">Uncharacterized protein</fullName>
    </submittedName>
</protein>
<name>A0A420H8Z2_9PEZI</name>
<dbReference type="Proteomes" id="UP000286134">
    <property type="component" value="Unassembled WGS sequence"/>
</dbReference>
<sequence>MEAVLRKELKNQIIETDNVTPEMNSSTLSTIQLCLDN</sequence>
<evidence type="ECO:0000313" key="1">
    <source>
        <dbReference type="EMBL" id="RKF53888.1"/>
    </source>
</evidence>
<dbReference type="EMBL" id="MCFK01010132">
    <property type="protein sequence ID" value="RKF53888.1"/>
    <property type="molecule type" value="Genomic_DNA"/>
</dbReference>
<accession>A0A420H8Z2</accession>
<organism evidence="1 2">
    <name type="scientific">Erysiphe neolycopersici</name>
    <dbReference type="NCBI Taxonomy" id="212602"/>
    <lineage>
        <taxon>Eukaryota</taxon>
        <taxon>Fungi</taxon>
        <taxon>Dikarya</taxon>
        <taxon>Ascomycota</taxon>
        <taxon>Pezizomycotina</taxon>
        <taxon>Leotiomycetes</taxon>
        <taxon>Erysiphales</taxon>
        <taxon>Erysiphaceae</taxon>
        <taxon>Erysiphe</taxon>
    </lineage>
</organism>
<dbReference type="AlphaFoldDB" id="A0A420H8Z2"/>
<evidence type="ECO:0000313" key="2">
    <source>
        <dbReference type="Proteomes" id="UP000286134"/>
    </source>
</evidence>
<comment type="caution">
    <text evidence="1">The sequence shown here is derived from an EMBL/GenBank/DDBJ whole genome shotgun (WGS) entry which is preliminary data.</text>
</comment>